<accession>A0A0A7PEM3</accession>
<evidence type="ECO:0000256" key="1">
    <source>
        <dbReference type="SAM" id="SignalP"/>
    </source>
</evidence>
<dbReference type="RefSeq" id="WP_039571789.1">
    <property type="nucleotide sequence ID" value="NZ_CP009122.1"/>
</dbReference>
<proteinExistence type="predicted"/>
<dbReference type="STRING" id="1515612.SKP52_03570"/>
<dbReference type="AlphaFoldDB" id="A0A0A7PEM3"/>
<dbReference type="InterPro" id="IPR007893">
    <property type="entry name" value="Spore_coat_U/FanG"/>
</dbReference>
<dbReference type="EMBL" id="CP009122">
    <property type="protein sequence ID" value="AJA07643.1"/>
    <property type="molecule type" value="Genomic_DNA"/>
</dbReference>
<dbReference type="Proteomes" id="UP000030907">
    <property type="component" value="Chromosome"/>
</dbReference>
<dbReference type="Pfam" id="PF05229">
    <property type="entry name" value="SCPU"/>
    <property type="match status" value="1"/>
</dbReference>
<keyword evidence="1" id="KW-0732">Signal</keyword>
<reference evidence="3 4" key="1">
    <citation type="journal article" date="2015" name="Int. J. Syst. Evol. Microbiol.">
        <title>Description of Sphingopyxis fribergensis sp. nov. - a soil bacterium with the ability to degrade styrene and phenylacetic acid.</title>
        <authorList>
            <person name="Oelschlagel M."/>
            <person name="Ruckert C."/>
            <person name="Kalinowski J."/>
            <person name="Schmidt G."/>
            <person name="Schlomann M."/>
            <person name="Tischler D."/>
        </authorList>
    </citation>
    <scope>NUCLEOTIDE SEQUENCE [LARGE SCALE GENOMIC DNA]</scope>
    <source>
        <strain evidence="3 4">Kp5.2</strain>
    </source>
</reference>
<sequence>MKKLFALAAMSAMLSTPAFAADSDSESFDINANVAETCTMEGISDIELGTLSINTTAGSNALFLNGASADNAGEFWLSCNDTNRMSIVPTLGKLKNQSRTLQSGDDAGFKDTINYSVAALNYRNGFLQPSYNSLLGPLLQNQSRGAIHRKIDMGAAVTLLGNLDARPLAGVYKDTVTVTVTTI</sequence>
<gene>
    <name evidence="3" type="ORF">SKP52_03570</name>
</gene>
<name>A0A0A7PEM3_9SPHN</name>
<feature type="signal peptide" evidence="1">
    <location>
        <begin position="1"/>
        <end position="20"/>
    </location>
</feature>
<keyword evidence="4" id="KW-1185">Reference proteome</keyword>
<feature type="domain" description="Spore coat protein U/FanG" evidence="2">
    <location>
        <begin position="27"/>
        <end position="179"/>
    </location>
</feature>
<organism evidence="3 4">
    <name type="scientific">Sphingopyxis fribergensis</name>
    <dbReference type="NCBI Taxonomy" id="1515612"/>
    <lineage>
        <taxon>Bacteria</taxon>
        <taxon>Pseudomonadati</taxon>
        <taxon>Pseudomonadota</taxon>
        <taxon>Alphaproteobacteria</taxon>
        <taxon>Sphingomonadales</taxon>
        <taxon>Sphingomonadaceae</taxon>
        <taxon>Sphingopyxis</taxon>
    </lineage>
</organism>
<evidence type="ECO:0000259" key="2">
    <source>
        <dbReference type="Pfam" id="PF05229"/>
    </source>
</evidence>
<protein>
    <submittedName>
        <fullName evidence="3">Putative secreted protein</fullName>
    </submittedName>
</protein>
<evidence type="ECO:0000313" key="3">
    <source>
        <dbReference type="EMBL" id="AJA07643.1"/>
    </source>
</evidence>
<dbReference type="HOGENOM" id="CLU_1474272_0_0_5"/>
<evidence type="ECO:0000313" key="4">
    <source>
        <dbReference type="Proteomes" id="UP000030907"/>
    </source>
</evidence>
<dbReference type="KEGG" id="sphk:SKP52_03570"/>
<feature type="chain" id="PRO_5002043886" evidence="1">
    <location>
        <begin position="21"/>
        <end position="183"/>
    </location>
</feature>